<dbReference type="EMBL" id="SDKK01000049">
    <property type="protein sequence ID" value="TYC50765.1"/>
    <property type="molecule type" value="Genomic_DNA"/>
</dbReference>
<sequence>MFQPGTSNRFGALVRRLREERDWSQEQLAEYADLNRTYIGDVERGRAMPSLLTIGKLAFALGLRPSALIARFESVPAE</sequence>
<dbReference type="InterPro" id="IPR001387">
    <property type="entry name" value="Cro/C1-type_HTH"/>
</dbReference>
<evidence type="ECO:0000313" key="3">
    <source>
        <dbReference type="EMBL" id="TYC50765.1"/>
    </source>
</evidence>
<dbReference type="GO" id="GO:0003700">
    <property type="term" value="F:DNA-binding transcription factor activity"/>
    <property type="evidence" value="ECO:0007669"/>
    <property type="project" value="TreeGrafter"/>
</dbReference>
<dbReference type="Gene3D" id="1.10.260.40">
    <property type="entry name" value="lambda repressor-like DNA-binding domains"/>
    <property type="match status" value="1"/>
</dbReference>
<dbReference type="AlphaFoldDB" id="A0A6C2CCA2"/>
<dbReference type="GO" id="GO:0005829">
    <property type="term" value="C:cytosol"/>
    <property type="evidence" value="ECO:0007669"/>
    <property type="project" value="TreeGrafter"/>
</dbReference>
<feature type="domain" description="HTH cro/C1-type" evidence="2">
    <location>
        <begin position="14"/>
        <end position="68"/>
    </location>
</feature>
<dbReference type="Pfam" id="PF01381">
    <property type="entry name" value="HTH_3"/>
    <property type="match status" value="1"/>
</dbReference>
<dbReference type="OrthoDB" id="8527856at2"/>
<dbReference type="CDD" id="cd00093">
    <property type="entry name" value="HTH_XRE"/>
    <property type="match status" value="1"/>
</dbReference>
<dbReference type="PANTHER" id="PTHR46797:SF1">
    <property type="entry name" value="METHYLPHOSPHONATE SYNTHASE"/>
    <property type="match status" value="1"/>
</dbReference>
<name>A0A6C2CCA2_9RHOO</name>
<organism evidence="3 4">
    <name type="scientific">Zoogloea oleivorans</name>
    <dbReference type="NCBI Taxonomy" id="1552750"/>
    <lineage>
        <taxon>Bacteria</taxon>
        <taxon>Pseudomonadati</taxon>
        <taxon>Pseudomonadota</taxon>
        <taxon>Betaproteobacteria</taxon>
        <taxon>Rhodocyclales</taxon>
        <taxon>Zoogloeaceae</taxon>
        <taxon>Zoogloea</taxon>
    </lineage>
</organism>
<dbReference type="GO" id="GO:0003677">
    <property type="term" value="F:DNA binding"/>
    <property type="evidence" value="ECO:0007669"/>
    <property type="project" value="UniProtKB-KW"/>
</dbReference>
<reference evidence="3 4" key="1">
    <citation type="submission" date="2019-01" db="EMBL/GenBank/DDBJ databases">
        <title>Zoogloea oleivorans genome sequencing and assembly.</title>
        <authorList>
            <person name="Tancsics A."/>
            <person name="Farkas M."/>
            <person name="Kriszt B."/>
            <person name="Maroti G."/>
            <person name="Horvath B."/>
        </authorList>
    </citation>
    <scope>NUCLEOTIDE SEQUENCE [LARGE SCALE GENOMIC DNA]</scope>
    <source>
        <strain evidence="3 4">Buc</strain>
    </source>
</reference>
<protein>
    <submittedName>
        <fullName evidence="3">XRE family transcriptional regulator</fullName>
    </submittedName>
</protein>
<comment type="caution">
    <text evidence="3">The sequence shown here is derived from an EMBL/GenBank/DDBJ whole genome shotgun (WGS) entry which is preliminary data.</text>
</comment>
<dbReference type="SUPFAM" id="SSF47413">
    <property type="entry name" value="lambda repressor-like DNA-binding domains"/>
    <property type="match status" value="1"/>
</dbReference>
<dbReference type="InterPro" id="IPR010982">
    <property type="entry name" value="Lambda_DNA-bd_dom_sf"/>
</dbReference>
<keyword evidence="4" id="KW-1185">Reference proteome</keyword>
<evidence type="ECO:0000313" key="4">
    <source>
        <dbReference type="Proteomes" id="UP000389128"/>
    </source>
</evidence>
<dbReference type="RefSeq" id="WP_148581723.1">
    <property type="nucleotide sequence ID" value="NZ_SDKK01000049.1"/>
</dbReference>
<gene>
    <name evidence="3" type="ORF">ETQ85_24990</name>
</gene>
<evidence type="ECO:0000256" key="1">
    <source>
        <dbReference type="ARBA" id="ARBA00023125"/>
    </source>
</evidence>
<accession>A0A6C2CCA2</accession>
<dbReference type="PROSITE" id="PS50943">
    <property type="entry name" value="HTH_CROC1"/>
    <property type="match status" value="1"/>
</dbReference>
<proteinExistence type="predicted"/>
<keyword evidence="1" id="KW-0238">DNA-binding</keyword>
<evidence type="ECO:0000259" key="2">
    <source>
        <dbReference type="PROSITE" id="PS50943"/>
    </source>
</evidence>
<dbReference type="InterPro" id="IPR050807">
    <property type="entry name" value="TransReg_Diox_bact_type"/>
</dbReference>
<dbReference type="SMART" id="SM00530">
    <property type="entry name" value="HTH_XRE"/>
    <property type="match status" value="1"/>
</dbReference>
<dbReference type="PANTHER" id="PTHR46797">
    <property type="entry name" value="HTH-TYPE TRANSCRIPTIONAL REGULATOR"/>
    <property type="match status" value="1"/>
</dbReference>
<dbReference type="Proteomes" id="UP000389128">
    <property type="component" value="Unassembled WGS sequence"/>
</dbReference>